<gene>
    <name evidence="1" type="ORF">A3B85_01370</name>
</gene>
<sequence>MGAIAGYFITHFLEIERKKLEEKTKLYRDLVSKLRIFMFLDKDSQFKIKLFEDTYYDSWLYISTSVYNKLLSYLGQYEVWQKAPTEENKKELNKKLISLMQAIRDEFIFDQKAKFKNYIFQ</sequence>
<accession>A0A1F6W6F3</accession>
<name>A0A1F6W6F3_9BACT</name>
<evidence type="ECO:0000313" key="2">
    <source>
        <dbReference type="Proteomes" id="UP000178374"/>
    </source>
</evidence>
<proteinExistence type="predicted"/>
<evidence type="ECO:0000313" key="1">
    <source>
        <dbReference type="EMBL" id="OGI77489.1"/>
    </source>
</evidence>
<comment type="caution">
    <text evidence="1">The sequence shown here is derived from an EMBL/GenBank/DDBJ whole genome shotgun (WGS) entry which is preliminary data.</text>
</comment>
<dbReference type="Proteomes" id="UP000178374">
    <property type="component" value="Unassembled WGS sequence"/>
</dbReference>
<protein>
    <submittedName>
        <fullName evidence="1">Uncharacterized protein</fullName>
    </submittedName>
</protein>
<organism evidence="1 2">
    <name type="scientific">Candidatus Nomurabacteria bacterium RIFCSPHIGHO2_02_FULL_37_13</name>
    <dbReference type="NCBI Taxonomy" id="1801750"/>
    <lineage>
        <taxon>Bacteria</taxon>
        <taxon>Candidatus Nomuraibacteriota</taxon>
    </lineage>
</organism>
<dbReference type="AlphaFoldDB" id="A0A1F6W6F3"/>
<dbReference type="EMBL" id="MFUA01000007">
    <property type="protein sequence ID" value="OGI77489.1"/>
    <property type="molecule type" value="Genomic_DNA"/>
</dbReference>
<reference evidence="1 2" key="1">
    <citation type="journal article" date="2016" name="Nat. Commun.">
        <title>Thousands of microbial genomes shed light on interconnected biogeochemical processes in an aquifer system.</title>
        <authorList>
            <person name="Anantharaman K."/>
            <person name="Brown C.T."/>
            <person name="Hug L.A."/>
            <person name="Sharon I."/>
            <person name="Castelle C.J."/>
            <person name="Probst A.J."/>
            <person name="Thomas B.C."/>
            <person name="Singh A."/>
            <person name="Wilkins M.J."/>
            <person name="Karaoz U."/>
            <person name="Brodie E.L."/>
            <person name="Williams K.H."/>
            <person name="Hubbard S.S."/>
            <person name="Banfield J.F."/>
        </authorList>
    </citation>
    <scope>NUCLEOTIDE SEQUENCE [LARGE SCALE GENOMIC DNA]</scope>
</reference>